<evidence type="ECO:0000313" key="1">
    <source>
        <dbReference type="EMBL" id="KJF18855.1"/>
    </source>
</evidence>
<evidence type="ECO:0000313" key="2">
    <source>
        <dbReference type="Proteomes" id="UP000032360"/>
    </source>
</evidence>
<gene>
    <name evidence="1" type="ORF">AXFE_02600</name>
</gene>
<organism evidence="1 2">
    <name type="scientific">Acidithrix ferrooxidans</name>
    <dbReference type="NCBI Taxonomy" id="1280514"/>
    <lineage>
        <taxon>Bacteria</taxon>
        <taxon>Bacillati</taxon>
        <taxon>Actinomycetota</taxon>
        <taxon>Acidimicrobiia</taxon>
        <taxon>Acidimicrobiales</taxon>
        <taxon>Acidimicrobiaceae</taxon>
        <taxon>Acidithrix</taxon>
    </lineage>
</organism>
<protein>
    <submittedName>
        <fullName evidence="1">Uncharacterized protein</fullName>
    </submittedName>
</protein>
<comment type="caution">
    <text evidence="1">The sequence shown here is derived from an EMBL/GenBank/DDBJ whole genome shotgun (WGS) entry which is preliminary data.</text>
</comment>
<dbReference type="Proteomes" id="UP000032360">
    <property type="component" value="Unassembled WGS sequence"/>
</dbReference>
<keyword evidence="2" id="KW-1185">Reference proteome</keyword>
<sequence length="36" mass="4288">MRRDPCDPQRLIDTEIVRVFVKCRLAIIIIDWAKFG</sequence>
<name>A0A0D8HLK5_9ACTN</name>
<dbReference type="STRING" id="1280514.AXFE_02600"/>
<proteinExistence type="predicted"/>
<reference evidence="1 2" key="1">
    <citation type="submission" date="2015-01" db="EMBL/GenBank/DDBJ databases">
        <title>Draft genome of the acidophilic iron oxidizer Acidithrix ferrooxidans strain Py-F3.</title>
        <authorList>
            <person name="Poehlein A."/>
            <person name="Eisen S."/>
            <person name="Schloemann M."/>
            <person name="Johnson B.D."/>
            <person name="Daniel R."/>
            <person name="Muehling M."/>
        </authorList>
    </citation>
    <scope>NUCLEOTIDE SEQUENCE [LARGE SCALE GENOMIC DNA]</scope>
    <source>
        <strain evidence="1 2">Py-F3</strain>
    </source>
</reference>
<accession>A0A0D8HLK5</accession>
<dbReference type="AlphaFoldDB" id="A0A0D8HLK5"/>
<dbReference type="EMBL" id="JXYS01000004">
    <property type="protein sequence ID" value="KJF18855.1"/>
    <property type="molecule type" value="Genomic_DNA"/>
</dbReference>